<dbReference type="PANTHER" id="PTHR11358">
    <property type="entry name" value="ARGINASE/AGMATINASE"/>
    <property type="match status" value="1"/>
</dbReference>
<dbReference type="PIRSF" id="PIRSF036979">
    <property type="entry name" value="Arginase"/>
    <property type="match status" value="1"/>
</dbReference>
<dbReference type="GO" id="GO:0008783">
    <property type="term" value="F:agmatinase activity"/>
    <property type="evidence" value="ECO:0007669"/>
    <property type="project" value="TreeGrafter"/>
</dbReference>
<dbReference type="InterPro" id="IPR023696">
    <property type="entry name" value="Ureohydrolase_dom_sf"/>
</dbReference>
<dbReference type="PROSITE" id="PS51409">
    <property type="entry name" value="ARGINASE_2"/>
    <property type="match status" value="1"/>
</dbReference>
<dbReference type="Gene3D" id="3.40.800.10">
    <property type="entry name" value="Ureohydrolase domain"/>
    <property type="match status" value="1"/>
</dbReference>
<sequence length="237" mass="26344">MKSPDVAVVGLPRERVLPEYPTGQAEAPNAVRSAASTLDFYDPEVGDPLEILTLVDEGNLRTFEPESEPEIFVVLGGDHSITPEIVQELTPRRLLWLDAHPDLRRSERHDGALRGCLEIVDEVFLVGVRCWSREEYDVFREHEHVVSVDHGDITEVIDDVDYVSLDLDVLDPSVVPGVTTPEPGGLPYRLCADILRWAGRKRAHLDVVELCPTVESHVSPVTAARLVGEYLKGVAER</sequence>
<feature type="binding site" evidence="4">
    <location>
        <position position="98"/>
    </location>
    <ligand>
        <name>Mn(2+)</name>
        <dbReference type="ChEBI" id="CHEBI:29035"/>
        <label>1</label>
    </ligand>
</feature>
<dbReference type="InterPro" id="IPR006035">
    <property type="entry name" value="Ureohydrolase"/>
</dbReference>
<feature type="binding site" evidence="4">
    <location>
        <position position="102"/>
    </location>
    <ligand>
        <name>Mn(2+)</name>
        <dbReference type="ChEBI" id="CHEBI:29035"/>
        <label>1</label>
    </ligand>
</feature>
<protein>
    <submittedName>
        <fullName evidence="6">Arginase family protein</fullName>
    </submittedName>
</protein>
<gene>
    <name evidence="6" type="ORF">HA336_02225</name>
</gene>
<dbReference type="Proteomes" id="UP000619545">
    <property type="component" value="Unassembled WGS sequence"/>
</dbReference>
<evidence type="ECO:0000313" key="7">
    <source>
        <dbReference type="Proteomes" id="UP000619545"/>
    </source>
</evidence>
<organism evidence="6 7">
    <name type="scientific">Methanopyrus kandleri</name>
    <dbReference type="NCBI Taxonomy" id="2320"/>
    <lineage>
        <taxon>Archaea</taxon>
        <taxon>Methanobacteriati</taxon>
        <taxon>Methanobacteriota</taxon>
        <taxon>Methanomada group</taxon>
        <taxon>Methanopyri</taxon>
        <taxon>Methanopyrales</taxon>
        <taxon>Methanopyraceae</taxon>
        <taxon>Methanopyrus</taxon>
    </lineage>
</organism>
<reference evidence="6" key="1">
    <citation type="journal article" date="2020" name="bioRxiv">
        <title>A rank-normalized archaeal taxonomy based on genome phylogeny resolves widespread incomplete and uneven classifications.</title>
        <authorList>
            <person name="Rinke C."/>
            <person name="Chuvochina M."/>
            <person name="Mussig A.J."/>
            <person name="Chaumeil P.-A."/>
            <person name="Waite D.W."/>
            <person name="Whitman W.B."/>
            <person name="Parks D.H."/>
            <person name="Hugenholtz P."/>
        </authorList>
    </citation>
    <scope>NUCLEOTIDE SEQUENCE</scope>
    <source>
        <strain evidence="6">UBA8853</strain>
    </source>
</reference>
<feature type="binding site" evidence="4">
    <location>
        <position position="166"/>
    </location>
    <ligand>
        <name>Mn(2+)</name>
        <dbReference type="ChEBI" id="CHEBI:29035"/>
        <label>1</label>
    </ligand>
</feature>
<dbReference type="GO" id="GO:0046872">
    <property type="term" value="F:metal ion binding"/>
    <property type="evidence" value="ECO:0007669"/>
    <property type="project" value="UniProtKB-KW"/>
</dbReference>
<name>A0A832T1H7_9EURY</name>
<dbReference type="AlphaFoldDB" id="A0A832T1H7"/>
<dbReference type="PANTHER" id="PTHR11358:SF26">
    <property type="entry name" value="GUANIDINO ACID HYDROLASE, MITOCHONDRIAL"/>
    <property type="match status" value="1"/>
</dbReference>
<accession>A0A832T1H7</accession>
<evidence type="ECO:0000256" key="2">
    <source>
        <dbReference type="ARBA" id="ARBA00022723"/>
    </source>
</evidence>
<keyword evidence="4" id="KW-0464">Manganese</keyword>
<feature type="binding site" evidence="4">
    <location>
        <position position="100"/>
    </location>
    <ligand>
        <name>Mn(2+)</name>
        <dbReference type="ChEBI" id="CHEBI:29035"/>
        <label>1</label>
    </ligand>
</feature>
<comment type="cofactor">
    <cofactor evidence="4">
        <name>Mn(2+)</name>
        <dbReference type="ChEBI" id="CHEBI:29035"/>
    </cofactor>
    <text evidence="4">Binds 2 manganese ions per subunit.</text>
</comment>
<dbReference type="PROSITE" id="PS01053">
    <property type="entry name" value="ARGINASE_1"/>
    <property type="match status" value="1"/>
</dbReference>
<dbReference type="RefSeq" id="WP_281070566.1">
    <property type="nucleotide sequence ID" value="NZ_DUJS01000002.1"/>
</dbReference>
<dbReference type="EMBL" id="DUJS01000002">
    <property type="protein sequence ID" value="HII70035.1"/>
    <property type="molecule type" value="Genomic_DNA"/>
</dbReference>
<dbReference type="SUPFAM" id="SSF52768">
    <property type="entry name" value="Arginase/deacetylase"/>
    <property type="match status" value="1"/>
</dbReference>
<dbReference type="InterPro" id="IPR020855">
    <property type="entry name" value="Ureohydrolase_Mn_BS"/>
</dbReference>
<evidence type="ECO:0000256" key="5">
    <source>
        <dbReference type="RuleBase" id="RU003684"/>
    </source>
</evidence>
<dbReference type="GO" id="GO:0033389">
    <property type="term" value="P:putrescine biosynthetic process from arginine, via agmatine"/>
    <property type="evidence" value="ECO:0007669"/>
    <property type="project" value="TreeGrafter"/>
</dbReference>
<keyword evidence="2 4" id="KW-0479">Metal-binding</keyword>
<keyword evidence="3 5" id="KW-0378">Hydrolase</keyword>
<proteinExistence type="inferred from homology"/>
<comment type="caution">
    <text evidence="6">The sequence shown here is derived from an EMBL/GenBank/DDBJ whole genome shotgun (WGS) entry which is preliminary data.</text>
</comment>
<feature type="binding site" evidence="4">
    <location>
        <position position="79"/>
    </location>
    <ligand>
        <name>Mn(2+)</name>
        <dbReference type="ChEBI" id="CHEBI:29035"/>
        <label>1</label>
    </ligand>
</feature>
<evidence type="ECO:0000256" key="1">
    <source>
        <dbReference type="ARBA" id="ARBA00009227"/>
    </source>
</evidence>
<feature type="binding site" evidence="4">
    <location>
        <position position="168"/>
    </location>
    <ligand>
        <name>Mn(2+)</name>
        <dbReference type="ChEBI" id="CHEBI:29035"/>
        <label>1</label>
    </ligand>
</feature>
<evidence type="ECO:0000256" key="3">
    <source>
        <dbReference type="ARBA" id="ARBA00022801"/>
    </source>
</evidence>
<evidence type="ECO:0000313" key="6">
    <source>
        <dbReference type="EMBL" id="HII70035.1"/>
    </source>
</evidence>
<dbReference type="Pfam" id="PF00491">
    <property type="entry name" value="Arginase"/>
    <property type="match status" value="1"/>
</dbReference>
<evidence type="ECO:0000256" key="4">
    <source>
        <dbReference type="PIRSR" id="PIRSR036979-1"/>
    </source>
</evidence>
<comment type="similarity">
    <text evidence="1">Belongs to the arginase family. Agmatinase subfamily.</text>
</comment>